<dbReference type="EMBL" id="JABJNZ010000027">
    <property type="protein sequence ID" value="MBT4870306.1"/>
    <property type="molecule type" value="Genomic_DNA"/>
</dbReference>
<feature type="transmembrane region" description="Helical" evidence="1">
    <location>
        <begin position="134"/>
        <end position="157"/>
    </location>
</feature>
<proteinExistence type="predicted"/>
<name>A0A8T5GFJ7_9ARCH</name>
<sequence>MAKTEVVSLLIAFFYAIMSISLTSLSNYFLTPAPDMASLGASALSNPMGAILAMMSVYFGSFLPLGVGMILLIVLIAVALIIALFANEKIALGLIGATKILLVYLGITLAFVLMIEGSMLKSMSMMGQEATLPIVGTIILISSIIGFIIFFIAALVVSKPKRRTIFQDN</sequence>
<dbReference type="Proteomes" id="UP000722459">
    <property type="component" value="Unassembled WGS sequence"/>
</dbReference>
<evidence type="ECO:0000256" key="1">
    <source>
        <dbReference type="SAM" id="Phobius"/>
    </source>
</evidence>
<protein>
    <submittedName>
        <fullName evidence="2">Uncharacterized protein</fullName>
    </submittedName>
</protein>
<feature type="transmembrane region" description="Helical" evidence="1">
    <location>
        <begin position="6"/>
        <end position="30"/>
    </location>
</feature>
<reference evidence="2" key="1">
    <citation type="journal article" date="2021" name="ISME J.">
        <title>Mercury methylation by metabolically versatile and cosmopolitan marine bacteria.</title>
        <authorList>
            <person name="Lin H."/>
            <person name="Ascher D.B."/>
            <person name="Myung Y."/>
            <person name="Lamborg C.H."/>
            <person name="Hallam S.J."/>
            <person name="Gionfriddo C.M."/>
            <person name="Holt K.E."/>
            <person name="Moreau J.W."/>
        </authorList>
    </citation>
    <scope>NUCLEOTIDE SEQUENCE</scope>
    <source>
        <strain evidence="2">SI075_bin30</strain>
    </source>
</reference>
<gene>
    <name evidence="2" type="ORF">HON47_01935</name>
</gene>
<keyword evidence="1" id="KW-0472">Membrane</keyword>
<keyword evidence="1" id="KW-1133">Transmembrane helix</keyword>
<dbReference type="AlphaFoldDB" id="A0A8T5GFJ7"/>
<comment type="caution">
    <text evidence="2">The sequence shown here is derived from an EMBL/GenBank/DDBJ whole genome shotgun (WGS) entry which is preliminary data.</text>
</comment>
<feature type="transmembrane region" description="Helical" evidence="1">
    <location>
        <begin position="92"/>
        <end position="114"/>
    </location>
</feature>
<organism evidence="2 3">
    <name type="scientific">Candidatus Iainarchaeum sp</name>
    <dbReference type="NCBI Taxonomy" id="3101447"/>
    <lineage>
        <taxon>Archaea</taxon>
        <taxon>Candidatus Iainarchaeota</taxon>
        <taxon>Candidatus Iainarchaeia</taxon>
        <taxon>Candidatus Iainarchaeales</taxon>
        <taxon>Candidatus Iainarchaeaceae</taxon>
        <taxon>Candidatus Iainarchaeum</taxon>
    </lineage>
</organism>
<evidence type="ECO:0000313" key="3">
    <source>
        <dbReference type="Proteomes" id="UP000722459"/>
    </source>
</evidence>
<evidence type="ECO:0000313" key="2">
    <source>
        <dbReference type="EMBL" id="MBT4870306.1"/>
    </source>
</evidence>
<accession>A0A8T5GFJ7</accession>
<keyword evidence="1" id="KW-0812">Transmembrane</keyword>
<feature type="transmembrane region" description="Helical" evidence="1">
    <location>
        <begin position="65"/>
        <end position="85"/>
    </location>
</feature>